<feature type="transmembrane region" description="Helical" evidence="6">
    <location>
        <begin position="12"/>
        <end position="35"/>
    </location>
</feature>
<feature type="transmembrane region" description="Helical" evidence="6">
    <location>
        <begin position="279"/>
        <end position="301"/>
    </location>
</feature>
<feature type="compositionally biased region" description="Low complexity" evidence="5">
    <location>
        <begin position="115"/>
        <end position="127"/>
    </location>
</feature>
<organism evidence="8 9">
    <name type="scientific">Kluyveromyces marxianus</name>
    <name type="common">Yeast</name>
    <name type="synonym">Candida kefyr</name>
    <dbReference type="NCBI Taxonomy" id="4911"/>
    <lineage>
        <taxon>Eukaryota</taxon>
        <taxon>Fungi</taxon>
        <taxon>Dikarya</taxon>
        <taxon>Ascomycota</taxon>
        <taxon>Saccharomycotina</taxon>
        <taxon>Saccharomycetes</taxon>
        <taxon>Saccharomycetales</taxon>
        <taxon>Saccharomycetaceae</taxon>
        <taxon>Kluyveromyces</taxon>
    </lineage>
</organism>
<reference evidence="8 9" key="2">
    <citation type="submission" date="2019-11" db="EMBL/GenBank/DDBJ databases">
        <authorList>
            <person name="Lu H."/>
        </authorList>
    </citation>
    <scope>NUCLEOTIDE SEQUENCE [LARGE SCALE GENOMIC DNA]</scope>
    <source>
        <strain evidence="8 9">FIM1</strain>
    </source>
</reference>
<sequence>MKSFPRPGNWLFIVPWIAFIPWYGMLITMLICWAAEGHPVYWFMHSHQFPVYISDIGATNLKPLFISCCAWQGLGYAITVALEYFQRSGHWPFALPHVTDADVLESEHVSRDRASSTSTSSTGGSSSPTKHPKNTYYVEALVQHKYVMPPFFTKHERNLVWASFVLACIGELALLMCTIFSTNTYPKVHKSMVGIFCAGFGLSAVCNIAQYTTMGRHYAVVHPLCAAEDLGAETRWNHWRGHVWNKYTISGCVKSFWLVAAFTWAICFCAVPNDSTNACFEWLLAFWFGLYFMVVSVDWYIGGRYRVSKYFNQIIISDNLSFYKYEQLKEKGVESV</sequence>
<evidence type="ECO:0000256" key="1">
    <source>
        <dbReference type="ARBA" id="ARBA00004127"/>
    </source>
</evidence>
<name>A0ABX6F1S8_KLUMA</name>
<dbReference type="EMBL" id="CP015060">
    <property type="protein sequence ID" value="QGN17836.1"/>
    <property type="molecule type" value="Genomic_DNA"/>
</dbReference>
<keyword evidence="9" id="KW-1185">Reference proteome</keyword>
<evidence type="ECO:0000313" key="9">
    <source>
        <dbReference type="Proteomes" id="UP000422736"/>
    </source>
</evidence>
<evidence type="ECO:0000256" key="3">
    <source>
        <dbReference type="ARBA" id="ARBA00022989"/>
    </source>
</evidence>
<dbReference type="PANTHER" id="PTHR21324:SF2">
    <property type="entry name" value="EG:22E5.9 PROTEIN"/>
    <property type="match status" value="1"/>
</dbReference>
<evidence type="ECO:0000256" key="4">
    <source>
        <dbReference type="ARBA" id="ARBA00023136"/>
    </source>
</evidence>
<evidence type="ECO:0000259" key="7">
    <source>
        <dbReference type="Pfam" id="PF10277"/>
    </source>
</evidence>
<protein>
    <submittedName>
        <fullName evidence="8">Protein SFK1</fullName>
    </submittedName>
</protein>
<keyword evidence="4 6" id="KW-0472">Membrane</keyword>
<evidence type="ECO:0000313" key="8">
    <source>
        <dbReference type="EMBL" id="QGN17836.1"/>
    </source>
</evidence>
<feature type="domain" description="CWH43-like N-terminal" evidence="7">
    <location>
        <begin position="11"/>
        <end position="300"/>
    </location>
</feature>
<dbReference type="InterPro" id="IPR050911">
    <property type="entry name" value="DRAM/TMEM150_Autophagy_Mod"/>
</dbReference>
<dbReference type="Pfam" id="PF10277">
    <property type="entry name" value="Frag1"/>
    <property type="match status" value="1"/>
</dbReference>
<dbReference type="InterPro" id="IPR019402">
    <property type="entry name" value="CWH43_N"/>
</dbReference>
<feature type="transmembrane region" description="Helical" evidence="6">
    <location>
        <begin position="159"/>
        <end position="182"/>
    </location>
</feature>
<reference evidence="8 9" key="1">
    <citation type="submission" date="2016-03" db="EMBL/GenBank/DDBJ databases">
        <title>How can Kluyveromyces marxianus grow so fast - potential evolutionary course in Saccharomyces Complex revealed by comparative genomics.</title>
        <authorList>
            <person name="Mo W."/>
            <person name="Lu W."/>
            <person name="Yang X."/>
            <person name="Qi J."/>
            <person name="Lv H."/>
        </authorList>
    </citation>
    <scope>NUCLEOTIDE SEQUENCE [LARGE SCALE GENOMIC DNA]</scope>
    <source>
        <strain evidence="8 9">FIM1</strain>
    </source>
</reference>
<accession>A0ABX6F1S8</accession>
<comment type="subcellular location">
    <subcellularLocation>
        <location evidence="1">Endomembrane system</location>
        <topology evidence="1">Multi-pass membrane protein</topology>
    </subcellularLocation>
</comment>
<dbReference type="PANTHER" id="PTHR21324">
    <property type="entry name" value="FASTING-INDUCIBLE INTEGRAL MEMBRANE PROTEIN TM6P1-RELATED"/>
    <property type="match status" value="1"/>
</dbReference>
<feature type="region of interest" description="Disordered" evidence="5">
    <location>
        <begin position="109"/>
        <end position="131"/>
    </location>
</feature>
<evidence type="ECO:0000256" key="2">
    <source>
        <dbReference type="ARBA" id="ARBA00022692"/>
    </source>
</evidence>
<dbReference type="Proteomes" id="UP000422736">
    <property type="component" value="Chromosome 8"/>
</dbReference>
<evidence type="ECO:0000256" key="6">
    <source>
        <dbReference type="SAM" id="Phobius"/>
    </source>
</evidence>
<proteinExistence type="predicted"/>
<feature type="transmembrane region" description="Helical" evidence="6">
    <location>
        <begin position="188"/>
        <end position="209"/>
    </location>
</feature>
<feature type="transmembrane region" description="Helical" evidence="6">
    <location>
        <begin position="255"/>
        <end position="273"/>
    </location>
</feature>
<gene>
    <name evidence="8" type="primary">SFK1</name>
    <name evidence="8" type="ORF">FIM1_5045</name>
</gene>
<keyword evidence="2 6" id="KW-0812">Transmembrane</keyword>
<evidence type="ECO:0000256" key="5">
    <source>
        <dbReference type="SAM" id="MobiDB-lite"/>
    </source>
</evidence>
<keyword evidence="3 6" id="KW-1133">Transmembrane helix</keyword>